<evidence type="ECO:0000313" key="2">
    <source>
        <dbReference type="EMBL" id="KAF5327403.1"/>
    </source>
</evidence>
<gene>
    <name evidence="2" type="ORF">D9619_004074</name>
</gene>
<keyword evidence="1" id="KW-0175">Coiled coil</keyword>
<name>A0A8H5F8S3_9AGAR</name>
<accession>A0A8H5F8S3</accession>
<evidence type="ECO:0000256" key="1">
    <source>
        <dbReference type="SAM" id="Coils"/>
    </source>
</evidence>
<dbReference type="EMBL" id="JAACJJ010000014">
    <property type="protein sequence ID" value="KAF5327403.1"/>
    <property type="molecule type" value="Genomic_DNA"/>
</dbReference>
<sequence length="154" mass="17580">MYCLAALFCIVLPPPRRVDEVGLHPVMDCLHANADSIVSMDMTERLKGLNQHLEELHSELAVSIREKKVLRGQDVFSQYGANYDITEVAKVSMTLELSKRSCASLQKQYQNNAKYHDDWEKTIRNLKKAISLHEIATNKWTREYDACEDGVALL</sequence>
<evidence type="ECO:0000313" key="3">
    <source>
        <dbReference type="Proteomes" id="UP000567179"/>
    </source>
</evidence>
<dbReference type="OrthoDB" id="432685at2759"/>
<organism evidence="2 3">
    <name type="scientific">Psilocybe cf. subviscida</name>
    <dbReference type="NCBI Taxonomy" id="2480587"/>
    <lineage>
        <taxon>Eukaryota</taxon>
        <taxon>Fungi</taxon>
        <taxon>Dikarya</taxon>
        <taxon>Basidiomycota</taxon>
        <taxon>Agaricomycotina</taxon>
        <taxon>Agaricomycetes</taxon>
        <taxon>Agaricomycetidae</taxon>
        <taxon>Agaricales</taxon>
        <taxon>Agaricineae</taxon>
        <taxon>Strophariaceae</taxon>
        <taxon>Psilocybe</taxon>
    </lineage>
</organism>
<feature type="coiled-coil region" evidence="1">
    <location>
        <begin position="39"/>
        <end position="66"/>
    </location>
</feature>
<reference evidence="2 3" key="1">
    <citation type="journal article" date="2020" name="ISME J.">
        <title>Uncovering the hidden diversity of litter-decomposition mechanisms in mushroom-forming fungi.</title>
        <authorList>
            <person name="Floudas D."/>
            <person name="Bentzer J."/>
            <person name="Ahren D."/>
            <person name="Johansson T."/>
            <person name="Persson P."/>
            <person name="Tunlid A."/>
        </authorList>
    </citation>
    <scope>NUCLEOTIDE SEQUENCE [LARGE SCALE GENOMIC DNA]</scope>
    <source>
        <strain evidence="2 3">CBS 101986</strain>
    </source>
</reference>
<dbReference type="Proteomes" id="UP000567179">
    <property type="component" value="Unassembled WGS sequence"/>
</dbReference>
<proteinExistence type="predicted"/>
<protein>
    <submittedName>
        <fullName evidence="2">Uncharacterized protein</fullName>
    </submittedName>
</protein>
<comment type="caution">
    <text evidence="2">The sequence shown here is derived from an EMBL/GenBank/DDBJ whole genome shotgun (WGS) entry which is preliminary data.</text>
</comment>
<keyword evidence="3" id="KW-1185">Reference proteome</keyword>
<dbReference type="AlphaFoldDB" id="A0A8H5F8S3"/>